<reference evidence="1 2" key="1">
    <citation type="submission" date="2017-07" db="EMBL/GenBank/DDBJ databases">
        <title>Characterization of ecologically diverse viruses infecting co-occurring strains of cosmopolitan hyperhalophilic Bacteroidetes.</title>
        <authorList>
            <person name="Villamor J."/>
            <person name="Ramos-Barbero M.D."/>
            <person name="Gonzalez-Torres P."/>
            <person name="Gabaldon T."/>
            <person name="Rollesso-Mora R."/>
            <person name="Meseguer I."/>
            <person name="Martinez-Garcia M."/>
            <person name="Santos F."/>
            <person name="Anton J."/>
        </authorList>
    </citation>
    <scope>NUCLEOTIDE SEQUENCE [LARGE SCALE GENOMIC DNA]</scope>
</reference>
<name>A0A2I6UG81_9CAUD</name>
<proteinExistence type="predicted"/>
<dbReference type="RefSeq" id="YP_009639409.1">
    <property type="nucleotide sequence ID" value="NC_042349.1"/>
</dbReference>
<keyword evidence="2" id="KW-1185">Reference proteome</keyword>
<accession>A0A2I6UG81</accession>
<dbReference type="KEGG" id="vg:40236201"/>
<dbReference type="EMBL" id="MF580956">
    <property type="protein sequence ID" value="AUO79003.1"/>
    <property type="molecule type" value="Genomic_DNA"/>
</dbReference>
<evidence type="ECO:0000313" key="1">
    <source>
        <dbReference type="EMBL" id="AUO79003.1"/>
    </source>
</evidence>
<sequence length="92" mass="10609">MIKLFEFLPEDYEWVDAPLYVEAGFTLHEGRPARMNYGGLPDPAEPATYEVDELRIEEGPKLSEAVDDETFENVLDVIYETPVHEVAEMYVR</sequence>
<protein>
    <submittedName>
        <fullName evidence="1">Uncharacterized protein</fullName>
    </submittedName>
</protein>
<dbReference type="GeneID" id="40236201"/>
<organism evidence="1 2">
    <name type="scientific">Salinibacter phage M8CC-19</name>
    <dbReference type="NCBI Taxonomy" id="2681613"/>
    <lineage>
        <taxon>Viruses</taxon>
        <taxon>Duplodnaviria</taxon>
        <taxon>Heunggongvirae</taxon>
        <taxon>Uroviricota</taxon>
        <taxon>Caudoviricetes</taxon>
        <taxon>Kryptosalinivirus</taxon>
        <taxon>Kryptosalinivirus M8CC19</taxon>
    </lineage>
</organism>
<evidence type="ECO:0000313" key="2">
    <source>
        <dbReference type="Proteomes" id="UP000241693"/>
    </source>
</evidence>
<dbReference type="Proteomes" id="UP000241693">
    <property type="component" value="Segment"/>
</dbReference>